<evidence type="ECO:0000256" key="6">
    <source>
        <dbReference type="PIRNR" id="PIRNR011282"/>
    </source>
</evidence>
<evidence type="ECO:0000256" key="4">
    <source>
        <dbReference type="ARBA" id="ARBA00022989"/>
    </source>
</evidence>
<dbReference type="PANTHER" id="PTHR10838:SF20">
    <property type="entry name" value="SYNAPTOGYRIN"/>
    <property type="match status" value="1"/>
</dbReference>
<protein>
    <recommendedName>
        <fullName evidence="6">Synaptogyrin</fullName>
    </recommendedName>
</protein>
<dbReference type="GO" id="GO:0031594">
    <property type="term" value="C:neuromuscular junction"/>
    <property type="evidence" value="ECO:0007669"/>
    <property type="project" value="TreeGrafter"/>
</dbReference>
<dbReference type="OrthoDB" id="10041611at2759"/>
<dbReference type="PANTHER" id="PTHR10838">
    <property type="entry name" value="SYNAPTOGYRIN"/>
    <property type="match status" value="1"/>
</dbReference>
<dbReference type="GO" id="GO:0030672">
    <property type="term" value="C:synaptic vesicle membrane"/>
    <property type="evidence" value="ECO:0007669"/>
    <property type="project" value="TreeGrafter"/>
</dbReference>
<dbReference type="InterPro" id="IPR008253">
    <property type="entry name" value="Marvel"/>
</dbReference>
<dbReference type="PIRSF" id="PIRSF011282">
    <property type="entry name" value="Synaptogyrin"/>
    <property type="match status" value="1"/>
</dbReference>
<dbReference type="EMBL" id="OU963866">
    <property type="protein sequence ID" value="CAH0390442.1"/>
    <property type="molecule type" value="Genomic_DNA"/>
</dbReference>
<reference evidence="9" key="1">
    <citation type="submission" date="2021-12" db="EMBL/GenBank/DDBJ databases">
        <authorList>
            <person name="King R."/>
        </authorList>
    </citation>
    <scope>NUCLEOTIDE SEQUENCE</scope>
</reference>
<evidence type="ECO:0000313" key="9">
    <source>
        <dbReference type="EMBL" id="CAH0390442.1"/>
    </source>
</evidence>
<feature type="region of interest" description="Disordered" evidence="7">
    <location>
        <begin position="192"/>
        <end position="221"/>
    </location>
</feature>
<evidence type="ECO:0000256" key="3">
    <source>
        <dbReference type="ARBA" id="ARBA00022692"/>
    </source>
</evidence>
<gene>
    <name evidence="9" type="ORF">BEMITA_LOCUS9163</name>
</gene>
<evidence type="ECO:0000256" key="2">
    <source>
        <dbReference type="ARBA" id="ARBA00010252"/>
    </source>
</evidence>
<accession>A0A9P0F6W0</accession>
<dbReference type="Pfam" id="PF01284">
    <property type="entry name" value="MARVEL"/>
    <property type="match status" value="1"/>
</dbReference>
<evidence type="ECO:0000259" key="8">
    <source>
        <dbReference type="PROSITE" id="PS51225"/>
    </source>
</evidence>
<keyword evidence="3 6" id="KW-0812">Transmembrane</keyword>
<feature type="domain" description="MARVEL" evidence="8">
    <location>
        <begin position="21"/>
        <end position="172"/>
    </location>
</feature>
<feature type="transmembrane region" description="Helical" evidence="6">
    <location>
        <begin position="71"/>
        <end position="93"/>
    </location>
</feature>
<feature type="transmembrane region" description="Helical" evidence="6">
    <location>
        <begin position="105"/>
        <end position="126"/>
    </location>
</feature>
<keyword evidence="5 6" id="KW-0472">Membrane</keyword>
<proteinExistence type="inferred from homology"/>
<feature type="transmembrane region" description="Helical" evidence="6">
    <location>
        <begin position="32"/>
        <end position="51"/>
    </location>
</feature>
<evidence type="ECO:0000256" key="1">
    <source>
        <dbReference type="ARBA" id="ARBA00004141"/>
    </source>
</evidence>
<evidence type="ECO:0000256" key="5">
    <source>
        <dbReference type="ARBA" id="ARBA00023136"/>
    </source>
</evidence>
<dbReference type="Proteomes" id="UP001152759">
    <property type="component" value="Chromosome 5"/>
</dbReference>
<evidence type="ECO:0000313" key="10">
    <source>
        <dbReference type="Proteomes" id="UP001152759"/>
    </source>
</evidence>
<keyword evidence="4 6" id="KW-1133">Transmembrane helix</keyword>
<dbReference type="PROSITE" id="PS51225">
    <property type="entry name" value="MARVEL"/>
    <property type="match status" value="1"/>
</dbReference>
<evidence type="ECO:0000256" key="7">
    <source>
        <dbReference type="SAM" id="MobiDB-lite"/>
    </source>
</evidence>
<dbReference type="InterPro" id="IPR016579">
    <property type="entry name" value="Synaptogyrin"/>
</dbReference>
<dbReference type="KEGG" id="btab:109037466"/>
<feature type="transmembrane region" description="Helical" evidence="6">
    <location>
        <begin position="146"/>
        <end position="168"/>
    </location>
</feature>
<comment type="subcellular location">
    <subcellularLocation>
        <location evidence="1 6">Membrane</location>
        <topology evidence="1 6">Multi-pass membrane protein</topology>
    </subcellularLocation>
</comment>
<comment type="similarity">
    <text evidence="2 6">Belongs to the synaptogyrin family.</text>
</comment>
<dbReference type="AlphaFoldDB" id="A0A9P0F6W0"/>
<keyword evidence="10" id="KW-1185">Reference proteome</keyword>
<organism evidence="9 10">
    <name type="scientific">Bemisia tabaci</name>
    <name type="common">Sweetpotato whitefly</name>
    <name type="synonym">Aleurodes tabaci</name>
    <dbReference type="NCBI Taxonomy" id="7038"/>
    <lineage>
        <taxon>Eukaryota</taxon>
        <taxon>Metazoa</taxon>
        <taxon>Ecdysozoa</taxon>
        <taxon>Arthropoda</taxon>
        <taxon>Hexapoda</taxon>
        <taxon>Insecta</taxon>
        <taxon>Pterygota</taxon>
        <taxon>Neoptera</taxon>
        <taxon>Paraneoptera</taxon>
        <taxon>Hemiptera</taxon>
        <taxon>Sternorrhyncha</taxon>
        <taxon>Aleyrodoidea</taxon>
        <taxon>Aleyrodidae</taxon>
        <taxon>Aleyrodinae</taxon>
        <taxon>Bemisia</taxon>
    </lineage>
</organism>
<sequence length="221" mass="23964">MDSAGAYGAGKAGGAFDPYTFIQRPQVMVKSVCLLFGIIVWGCISSGGYMYDKKLDKEVCLYNRDASACTFGSGIGFLGLLAAGGFIAGEYFFTQMSSVKTRKHFVLGDLGFSGAWAFLYFISFCYLANQWSDMDALPEDVGTGNVFAAIVFSFFSIFSWAGAAWFAYQRFKQGVDPAFASTYEADQAQYSSYPDAEGGYQEPPFSGNQNQGGGDYQAPAY</sequence>
<name>A0A9P0F6W0_BEMTA</name>